<keyword evidence="6 8" id="KW-0472">Membrane</keyword>
<feature type="binding site" evidence="7">
    <location>
        <position position="153"/>
    </location>
    <ligand>
        <name>Mg(2+)</name>
        <dbReference type="ChEBI" id="CHEBI:18420"/>
    </ligand>
</feature>
<feature type="transmembrane region" description="Helical" evidence="8">
    <location>
        <begin position="6"/>
        <end position="23"/>
    </location>
</feature>
<evidence type="ECO:0000313" key="10">
    <source>
        <dbReference type="Proteomes" id="UP000199602"/>
    </source>
</evidence>
<feature type="transmembrane region" description="Helical" evidence="8">
    <location>
        <begin position="135"/>
        <end position="154"/>
    </location>
</feature>
<dbReference type="PANTHER" id="PTHR22926:SF3">
    <property type="entry name" value="UNDECAPRENYL-PHOSPHATE ALPHA-N-ACETYLGLUCOSAMINYL 1-PHOSPHATE TRANSFERASE"/>
    <property type="match status" value="1"/>
</dbReference>
<organism evidence="9 10">
    <name type="scientific">Desulfonauticus submarinus</name>
    <dbReference type="NCBI Taxonomy" id="206665"/>
    <lineage>
        <taxon>Bacteria</taxon>
        <taxon>Pseudomonadati</taxon>
        <taxon>Thermodesulfobacteriota</taxon>
        <taxon>Desulfovibrionia</taxon>
        <taxon>Desulfovibrionales</taxon>
        <taxon>Desulfonauticaceae</taxon>
        <taxon>Desulfonauticus</taxon>
    </lineage>
</organism>
<feature type="transmembrane region" description="Helical" evidence="8">
    <location>
        <begin position="99"/>
        <end position="115"/>
    </location>
</feature>
<sequence>MLYLLVAFFISCFISLFIIRFINTHVVCDTCEGVQKFHVGFIPRIGGVAIYVALLSVSLAFWLSKKDFLVQYILLIVSVFPLFISGLVEDITKKVAPRWRLLAALMSAALVYWLLDIKITRLDIPFLDFIWQYEYLSFGFTIFAIAGVSHAFNIIDGFNGLCAGISILVFGAYAYIAFLVHDIFILYLCLILIFSILGFFIWNYPFGLIFLGDCGAYVLGFFAAAIGVFLTKEHSQVSPWLPLLLVIYPVWETLFSIYRRKILMETAASQPDAIHFHTLVYRRLLTLIIGNNIDKKTKNALTAPFFWSIEVVCLTFSVIFCRNSLILASCVFIFIVFYTWFYFRVVTFRTPRVLPFSKK</sequence>
<evidence type="ECO:0000256" key="6">
    <source>
        <dbReference type="ARBA" id="ARBA00023136"/>
    </source>
</evidence>
<keyword evidence="7" id="KW-0460">Magnesium</keyword>
<gene>
    <name evidence="9" type="ORF">SAMN04488516_102338</name>
</gene>
<dbReference type="GO" id="GO:0005886">
    <property type="term" value="C:plasma membrane"/>
    <property type="evidence" value="ECO:0007669"/>
    <property type="project" value="UniProtKB-SubCell"/>
</dbReference>
<protein>
    <submittedName>
        <fullName evidence="9">UDP-N-acetylmuramyl pentapeptide phosphotransferase/UDP-N-acetylglucosamine-1-phosphate transferase</fullName>
    </submittedName>
</protein>
<accession>A0A1H0BYH4</accession>
<evidence type="ECO:0000256" key="2">
    <source>
        <dbReference type="ARBA" id="ARBA00022475"/>
    </source>
</evidence>
<keyword evidence="10" id="KW-1185">Reference proteome</keyword>
<dbReference type="PANTHER" id="PTHR22926">
    <property type="entry name" value="PHOSPHO-N-ACETYLMURAMOYL-PENTAPEPTIDE-TRANSFERASE"/>
    <property type="match status" value="1"/>
</dbReference>
<feature type="transmembrane region" description="Helical" evidence="8">
    <location>
        <begin position="69"/>
        <end position="87"/>
    </location>
</feature>
<feature type="transmembrane region" description="Helical" evidence="8">
    <location>
        <begin position="237"/>
        <end position="258"/>
    </location>
</feature>
<dbReference type="GO" id="GO:0016780">
    <property type="term" value="F:phosphotransferase activity, for other substituted phosphate groups"/>
    <property type="evidence" value="ECO:0007669"/>
    <property type="project" value="InterPro"/>
</dbReference>
<dbReference type="Pfam" id="PF00953">
    <property type="entry name" value="Glycos_transf_4"/>
    <property type="match status" value="1"/>
</dbReference>
<feature type="transmembrane region" description="Helical" evidence="8">
    <location>
        <begin position="300"/>
        <end position="319"/>
    </location>
</feature>
<reference evidence="9 10" key="1">
    <citation type="submission" date="2016-10" db="EMBL/GenBank/DDBJ databases">
        <authorList>
            <person name="de Groot N.N."/>
        </authorList>
    </citation>
    <scope>NUCLEOTIDE SEQUENCE [LARGE SCALE GENOMIC DNA]</scope>
    <source>
        <strain evidence="9 10">DSM 15269</strain>
    </source>
</reference>
<dbReference type="OrthoDB" id="9783652at2"/>
<evidence type="ECO:0000256" key="1">
    <source>
        <dbReference type="ARBA" id="ARBA00004651"/>
    </source>
</evidence>
<dbReference type="STRING" id="206665.SAMN04488516_102338"/>
<dbReference type="EMBL" id="FNIN01000002">
    <property type="protein sequence ID" value="SDN50637.1"/>
    <property type="molecule type" value="Genomic_DNA"/>
</dbReference>
<evidence type="ECO:0000313" key="9">
    <source>
        <dbReference type="EMBL" id="SDN50637.1"/>
    </source>
</evidence>
<dbReference type="Proteomes" id="UP000199602">
    <property type="component" value="Unassembled WGS sequence"/>
</dbReference>
<evidence type="ECO:0000256" key="8">
    <source>
        <dbReference type="SAM" id="Phobius"/>
    </source>
</evidence>
<feature type="transmembrane region" description="Helical" evidence="8">
    <location>
        <begin position="184"/>
        <end position="202"/>
    </location>
</feature>
<keyword evidence="3 9" id="KW-0808">Transferase</keyword>
<dbReference type="GO" id="GO:0044038">
    <property type="term" value="P:cell wall macromolecule biosynthetic process"/>
    <property type="evidence" value="ECO:0007669"/>
    <property type="project" value="TreeGrafter"/>
</dbReference>
<keyword evidence="7" id="KW-0479">Metal-binding</keyword>
<feature type="transmembrane region" description="Helical" evidence="8">
    <location>
        <begin position="325"/>
        <end position="343"/>
    </location>
</feature>
<dbReference type="CDD" id="cd06912">
    <property type="entry name" value="GT_MraY_like"/>
    <property type="match status" value="1"/>
</dbReference>
<keyword evidence="4 8" id="KW-0812">Transmembrane</keyword>
<comment type="cofactor">
    <cofactor evidence="7">
        <name>Mg(2+)</name>
        <dbReference type="ChEBI" id="CHEBI:18420"/>
    </cofactor>
</comment>
<evidence type="ECO:0000256" key="5">
    <source>
        <dbReference type="ARBA" id="ARBA00022989"/>
    </source>
</evidence>
<dbReference type="GO" id="GO:0046872">
    <property type="term" value="F:metal ion binding"/>
    <property type="evidence" value="ECO:0007669"/>
    <property type="project" value="UniProtKB-KW"/>
</dbReference>
<keyword evidence="5 8" id="KW-1133">Transmembrane helix</keyword>
<dbReference type="GO" id="GO:0009103">
    <property type="term" value="P:lipopolysaccharide biosynthetic process"/>
    <property type="evidence" value="ECO:0007669"/>
    <property type="project" value="TreeGrafter"/>
</dbReference>
<feature type="transmembrane region" description="Helical" evidence="8">
    <location>
        <begin position="161"/>
        <end position="178"/>
    </location>
</feature>
<dbReference type="GO" id="GO:0071555">
    <property type="term" value="P:cell wall organization"/>
    <property type="evidence" value="ECO:0007669"/>
    <property type="project" value="TreeGrafter"/>
</dbReference>
<feature type="transmembrane region" description="Helical" evidence="8">
    <location>
        <begin position="209"/>
        <end position="231"/>
    </location>
</feature>
<dbReference type="AlphaFoldDB" id="A0A1H0BYH4"/>
<keyword evidence="2" id="KW-1003">Cell membrane</keyword>
<feature type="transmembrane region" description="Helical" evidence="8">
    <location>
        <begin position="44"/>
        <end position="63"/>
    </location>
</feature>
<evidence type="ECO:0000256" key="7">
    <source>
        <dbReference type="PIRSR" id="PIRSR600715-1"/>
    </source>
</evidence>
<proteinExistence type="predicted"/>
<evidence type="ECO:0000256" key="4">
    <source>
        <dbReference type="ARBA" id="ARBA00022692"/>
    </source>
</evidence>
<comment type="subcellular location">
    <subcellularLocation>
        <location evidence="1">Cell membrane</location>
        <topology evidence="1">Multi-pass membrane protein</topology>
    </subcellularLocation>
</comment>
<feature type="binding site" evidence="7">
    <location>
        <position position="213"/>
    </location>
    <ligand>
        <name>Mg(2+)</name>
        <dbReference type="ChEBI" id="CHEBI:18420"/>
    </ligand>
</feature>
<dbReference type="InterPro" id="IPR000715">
    <property type="entry name" value="Glycosyl_transferase_4"/>
</dbReference>
<evidence type="ECO:0000256" key="3">
    <source>
        <dbReference type="ARBA" id="ARBA00022679"/>
    </source>
</evidence>
<name>A0A1H0BYH4_9BACT</name>